<dbReference type="InterPro" id="IPR015421">
    <property type="entry name" value="PyrdxlP-dep_Trfase_major"/>
</dbReference>
<dbReference type="Pfam" id="PF01041">
    <property type="entry name" value="DegT_DnrJ_EryC1"/>
    <property type="match status" value="1"/>
</dbReference>
<evidence type="ECO:0000256" key="4">
    <source>
        <dbReference type="RuleBase" id="RU004508"/>
    </source>
</evidence>
<dbReference type="NCBIfam" id="TIGR02379">
    <property type="entry name" value="ECA_wecE"/>
    <property type="match status" value="1"/>
</dbReference>
<dbReference type="Proteomes" id="UP000236197">
    <property type="component" value="Unassembled WGS sequence"/>
</dbReference>
<gene>
    <name evidence="5" type="ORF">C2L71_01500</name>
</gene>
<dbReference type="Gene3D" id="3.90.1150.10">
    <property type="entry name" value="Aspartate Aminotransferase, domain 1"/>
    <property type="match status" value="1"/>
</dbReference>
<accession>A0A2K2UEC3</accession>
<dbReference type="SUPFAM" id="SSF53383">
    <property type="entry name" value="PLP-dependent transferases"/>
    <property type="match status" value="1"/>
</dbReference>
<dbReference type="FunFam" id="3.40.640.10:FF:000037">
    <property type="entry name" value="dTDP-4-amino-4,6-dideoxygalactose transaminase"/>
    <property type="match status" value="1"/>
</dbReference>
<sequence length="381" mass="42469">MISFNIPPCIDTAFDYLRQCVDEHKICGDGTFTHCCSAWMEHRFGAQKVLLTTSGTAALEMAARLCNLHEGDEVILPSFTFSSTADAVIMAGATPVFVDIRPDTMNIDETKIEAAITPSTRALFVVHYAGVACNMDVIMDIAARHDLYVVEDAAQGVMSSYKGRALGTIGHFGCFSFHETKNYSMGEGGALLIRDERFNEAAEILREKGTNRSKFFRGQIDKYTWVDYGSSYLPADLNAAYLWAQLEQADAINDNRLATWNAYWEAFAPLAQAERVELPVVPDDCVHNAHLFFLKCANLAERTELIAHLRACGVQAVFHYVPLHSAPAGLKFGRFSGIDRFTTRESERLVRLPLYYGLEEADRARVIAAIRSFYADRGRCD</sequence>
<dbReference type="OrthoDB" id="9804264at2"/>
<keyword evidence="3 4" id="KW-0663">Pyridoxal phosphate</keyword>
<dbReference type="PANTHER" id="PTHR30244">
    <property type="entry name" value="TRANSAMINASE"/>
    <property type="match status" value="1"/>
</dbReference>
<evidence type="ECO:0000256" key="1">
    <source>
        <dbReference type="ARBA" id="ARBA00001933"/>
    </source>
</evidence>
<proteinExistence type="inferred from homology"/>
<evidence type="ECO:0000313" key="6">
    <source>
        <dbReference type="Proteomes" id="UP000236197"/>
    </source>
</evidence>
<dbReference type="InterPro" id="IPR015422">
    <property type="entry name" value="PyrdxlP-dep_Trfase_small"/>
</dbReference>
<keyword evidence="6" id="KW-1185">Reference proteome</keyword>
<comment type="similarity">
    <text evidence="4">Belongs to the DegT/DnrJ/EryC1 family.</text>
</comment>
<dbReference type="PIRSF" id="PIRSF000390">
    <property type="entry name" value="PLP_StrS"/>
    <property type="match status" value="1"/>
</dbReference>
<reference evidence="6" key="1">
    <citation type="submission" date="2018-01" db="EMBL/GenBank/DDBJ databases">
        <title>Rubneribacter badeniensis gen. nov., sp. nov., and Colonibacter rubneri, gen. nov., sp. nov., WGS of new members of the Eggerthellaceae.</title>
        <authorList>
            <person name="Danylec N."/>
            <person name="Stoll D.A."/>
            <person name="Doetsch A."/>
            <person name="Kulling S.E."/>
            <person name="Huch M."/>
        </authorList>
    </citation>
    <scope>NUCLEOTIDE SEQUENCE [LARGE SCALE GENOMIC DNA]</scope>
    <source>
        <strain evidence="6">ResAG-96</strain>
    </source>
</reference>
<dbReference type="InterPro" id="IPR000653">
    <property type="entry name" value="DegT/StrS_aminotransferase"/>
</dbReference>
<dbReference type="NCBIfam" id="NF008687">
    <property type="entry name" value="PRK11706.1"/>
    <property type="match status" value="1"/>
</dbReference>
<dbReference type="EMBL" id="PPEK01000001">
    <property type="protein sequence ID" value="PNV68685.1"/>
    <property type="molecule type" value="Genomic_DNA"/>
</dbReference>
<organism evidence="5 6">
    <name type="scientific">Enteroscipio rubneri</name>
    <dbReference type="NCBI Taxonomy" id="2070686"/>
    <lineage>
        <taxon>Bacteria</taxon>
        <taxon>Bacillati</taxon>
        <taxon>Actinomycetota</taxon>
        <taxon>Coriobacteriia</taxon>
        <taxon>Eggerthellales</taxon>
        <taxon>Eggerthellaceae</taxon>
        <taxon>Enteroscipio</taxon>
    </lineage>
</organism>
<dbReference type="GO" id="GO:0019180">
    <property type="term" value="F:dTDP-4-amino-4,6-dideoxygalactose transaminase activity"/>
    <property type="evidence" value="ECO:0007669"/>
    <property type="project" value="TreeGrafter"/>
</dbReference>
<dbReference type="InterPro" id="IPR012749">
    <property type="entry name" value="WecE-like"/>
</dbReference>
<comment type="caution">
    <text evidence="5">The sequence shown here is derived from an EMBL/GenBank/DDBJ whole genome shotgun (WGS) entry which is preliminary data.</text>
</comment>
<dbReference type="GO" id="GO:0030170">
    <property type="term" value="F:pyridoxal phosphate binding"/>
    <property type="evidence" value="ECO:0007669"/>
    <property type="project" value="TreeGrafter"/>
</dbReference>
<evidence type="ECO:0000256" key="2">
    <source>
        <dbReference type="PIRSR" id="PIRSR000390-1"/>
    </source>
</evidence>
<dbReference type="Gene3D" id="3.40.640.10">
    <property type="entry name" value="Type I PLP-dependent aspartate aminotransferase-like (Major domain)"/>
    <property type="match status" value="1"/>
</dbReference>
<comment type="cofactor">
    <cofactor evidence="1">
        <name>pyridoxal 5'-phosphate</name>
        <dbReference type="ChEBI" id="CHEBI:597326"/>
    </cofactor>
</comment>
<name>A0A2K2UEC3_9ACTN</name>
<evidence type="ECO:0000256" key="3">
    <source>
        <dbReference type="PIRSR" id="PIRSR000390-2"/>
    </source>
</evidence>
<dbReference type="AlphaFoldDB" id="A0A2K2UEC3"/>
<protein>
    <submittedName>
        <fullName evidence="5">dTDP-4-amino-4,6-dideoxygalactose transaminase</fullName>
    </submittedName>
</protein>
<dbReference type="RefSeq" id="WP_103264012.1">
    <property type="nucleotide sequence ID" value="NZ_CABMLE010000001.1"/>
</dbReference>
<evidence type="ECO:0000313" key="5">
    <source>
        <dbReference type="EMBL" id="PNV68685.1"/>
    </source>
</evidence>
<feature type="active site" description="Proton acceptor" evidence="2">
    <location>
        <position position="181"/>
    </location>
</feature>
<dbReference type="InterPro" id="IPR015424">
    <property type="entry name" value="PyrdxlP-dep_Trfase"/>
</dbReference>
<dbReference type="CDD" id="cd00616">
    <property type="entry name" value="AHBA_syn"/>
    <property type="match status" value="1"/>
</dbReference>
<dbReference type="GO" id="GO:0000271">
    <property type="term" value="P:polysaccharide biosynthetic process"/>
    <property type="evidence" value="ECO:0007669"/>
    <property type="project" value="TreeGrafter"/>
</dbReference>
<feature type="modified residue" description="N6-(pyridoxal phosphate)lysine" evidence="3">
    <location>
        <position position="181"/>
    </location>
</feature>
<dbReference type="PANTHER" id="PTHR30244:SF34">
    <property type="entry name" value="DTDP-4-AMINO-4,6-DIDEOXYGALACTOSE TRANSAMINASE"/>
    <property type="match status" value="1"/>
</dbReference>